<dbReference type="AlphaFoldDB" id="A0A6J4MTC8"/>
<evidence type="ECO:0008006" key="3">
    <source>
        <dbReference type="Google" id="ProtNLM"/>
    </source>
</evidence>
<accession>A0A6J4MTC8</accession>
<feature type="compositionally biased region" description="Basic and acidic residues" evidence="1">
    <location>
        <begin position="104"/>
        <end position="113"/>
    </location>
</feature>
<protein>
    <recommendedName>
        <fullName evidence="3">Rho termination factor N-terminal domain-containing protein</fullName>
    </recommendedName>
</protein>
<sequence>MAKKPSKKKASKEQKLRAALAEVEAELKQSERKRATWKKRATRAEAALADVQGQLRRAETDAGEALDGAEVTPPAAPRADASWTVAQLREEARRRGVGGLSGKPKAELLRALS</sequence>
<organism evidence="2">
    <name type="scientific">uncultured Nocardioides sp</name>
    <dbReference type="NCBI Taxonomy" id="198441"/>
    <lineage>
        <taxon>Bacteria</taxon>
        <taxon>Bacillati</taxon>
        <taxon>Actinomycetota</taxon>
        <taxon>Actinomycetes</taxon>
        <taxon>Propionibacteriales</taxon>
        <taxon>Nocardioidaceae</taxon>
        <taxon>Nocardioides</taxon>
        <taxon>environmental samples</taxon>
    </lineage>
</organism>
<feature type="region of interest" description="Disordered" evidence="1">
    <location>
        <begin position="93"/>
        <end position="113"/>
    </location>
</feature>
<feature type="region of interest" description="Disordered" evidence="1">
    <location>
        <begin position="56"/>
        <end position="80"/>
    </location>
</feature>
<evidence type="ECO:0000313" key="2">
    <source>
        <dbReference type="EMBL" id="CAA9368370.1"/>
    </source>
</evidence>
<reference evidence="2" key="1">
    <citation type="submission" date="2020-02" db="EMBL/GenBank/DDBJ databases">
        <authorList>
            <person name="Meier V. D."/>
        </authorList>
    </citation>
    <scope>NUCLEOTIDE SEQUENCE</scope>
    <source>
        <strain evidence="2">AVDCRST_MAG32</strain>
    </source>
</reference>
<name>A0A6J4MTC8_9ACTN</name>
<proteinExistence type="predicted"/>
<dbReference type="EMBL" id="CADCUM010000015">
    <property type="protein sequence ID" value="CAA9368370.1"/>
    <property type="molecule type" value="Genomic_DNA"/>
</dbReference>
<gene>
    <name evidence="2" type="ORF">AVDCRST_MAG32-310</name>
</gene>
<evidence type="ECO:0000256" key="1">
    <source>
        <dbReference type="SAM" id="MobiDB-lite"/>
    </source>
</evidence>